<dbReference type="Pfam" id="PF00856">
    <property type="entry name" value="SET"/>
    <property type="match status" value="1"/>
</dbReference>
<feature type="region of interest" description="Disordered" evidence="8">
    <location>
        <begin position="262"/>
        <end position="293"/>
    </location>
</feature>
<sequence>MSRGSNSGVPAKLNDPIIPGNVSKALDKNSKLVCSRLEKIEFLDQEERANAISHTKRNVVSITSNNHEMSVFANVGRFRFEKSTIHGFGLFTTEKLRAQENLIDITCPVVRTSVAEMRYQKYKKINPNISFIIQIDENNYVDLTNIRTPARYLNHSCESNCQLKLASSKSSATVSIVAKRDILPYEELTLDYGISSIPRTEKIPCNCGNPKCRNFINWREAPDDRYRNIQFMHIQILAGNGIINPITKSIIKQEIKQQAKLAKEEKQKKKEEKMSKEERLAKKSPKKLEKAFSKAVAEEKLNKKHKEEKPEEKIQEEKKIVFNEKIIEEKSSKKKTKPKVKISTEPRTTNVLIPPPISEIMPFARVKSNPIPPLPAPVKYDFSVDQKYVFDPQNKHISLKPPLLSNDIQMPDRNLIDNFVRTIPTYE</sequence>
<dbReference type="RefSeq" id="XP_001312747.1">
    <property type="nucleotide sequence ID" value="XM_001312746.1"/>
</dbReference>
<evidence type="ECO:0000259" key="9">
    <source>
        <dbReference type="PROSITE" id="PS50280"/>
    </source>
</evidence>
<dbReference type="InterPro" id="IPR001214">
    <property type="entry name" value="SET_dom"/>
</dbReference>
<evidence type="ECO:0000259" key="10">
    <source>
        <dbReference type="PROSITE" id="PS50868"/>
    </source>
</evidence>
<dbReference type="GO" id="GO:0005694">
    <property type="term" value="C:chromosome"/>
    <property type="evidence" value="ECO:0007669"/>
    <property type="project" value="UniProtKB-SubCell"/>
</dbReference>
<dbReference type="KEGG" id="tva:4757636"/>
<dbReference type="InterPro" id="IPR046341">
    <property type="entry name" value="SET_dom_sf"/>
</dbReference>
<evidence type="ECO:0000256" key="3">
    <source>
        <dbReference type="ARBA" id="ARBA00022454"/>
    </source>
</evidence>
<dbReference type="eggNOG" id="KOG1080">
    <property type="taxonomic scope" value="Eukaryota"/>
</dbReference>
<dbReference type="Gene3D" id="2.170.270.10">
    <property type="entry name" value="SET domain"/>
    <property type="match status" value="1"/>
</dbReference>
<protein>
    <submittedName>
        <fullName evidence="11">SET domain containing protein</fullName>
    </submittedName>
</protein>
<dbReference type="InterPro" id="IPR050777">
    <property type="entry name" value="SET2_Histone-Lys_MeTrsfase"/>
</dbReference>
<dbReference type="SMART" id="SM00508">
    <property type="entry name" value="PostSET"/>
    <property type="match status" value="1"/>
</dbReference>
<evidence type="ECO:0000256" key="2">
    <source>
        <dbReference type="ARBA" id="ARBA00004286"/>
    </source>
</evidence>
<dbReference type="OrthoDB" id="308383at2759"/>
<keyword evidence="12" id="KW-1185">Reference proteome</keyword>
<dbReference type="InterPro" id="IPR003616">
    <property type="entry name" value="Post-SET_dom"/>
</dbReference>
<name>A2F5J1_TRIV3</name>
<dbReference type="AlphaFoldDB" id="A2F5J1"/>
<evidence type="ECO:0000256" key="7">
    <source>
        <dbReference type="ARBA" id="ARBA00023242"/>
    </source>
</evidence>
<dbReference type="VEuPathDB" id="TrichDB:TVAG_087990"/>
<evidence type="ECO:0000256" key="5">
    <source>
        <dbReference type="ARBA" id="ARBA00022679"/>
    </source>
</evidence>
<feature type="domain" description="Post-SET" evidence="10">
    <location>
        <begin position="201"/>
        <end position="217"/>
    </location>
</feature>
<keyword evidence="6" id="KW-0949">S-adenosyl-L-methionine</keyword>
<dbReference type="EMBL" id="DS113624">
    <property type="protein sequence ID" value="EAX99817.1"/>
    <property type="molecule type" value="Genomic_DNA"/>
</dbReference>
<evidence type="ECO:0000256" key="1">
    <source>
        <dbReference type="ARBA" id="ARBA00004123"/>
    </source>
</evidence>
<gene>
    <name evidence="11" type="ORF">TVAG_087990</name>
</gene>
<dbReference type="GO" id="GO:0032259">
    <property type="term" value="P:methylation"/>
    <property type="evidence" value="ECO:0007669"/>
    <property type="project" value="UniProtKB-KW"/>
</dbReference>
<reference evidence="11" key="2">
    <citation type="journal article" date="2007" name="Science">
        <title>Draft genome sequence of the sexually transmitted pathogen Trichomonas vaginalis.</title>
        <authorList>
            <person name="Carlton J.M."/>
            <person name="Hirt R.P."/>
            <person name="Silva J.C."/>
            <person name="Delcher A.L."/>
            <person name="Schatz M."/>
            <person name="Zhao Q."/>
            <person name="Wortman J.R."/>
            <person name="Bidwell S.L."/>
            <person name="Alsmark U.C.M."/>
            <person name="Besteiro S."/>
            <person name="Sicheritz-Ponten T."/>
            <person name="Noel C.J."/>
            <person name="Dacks J.B."/>
            <person name="Foster P.G."/>
            <person name="Simillion C."/>
            <person name="Van de Peer Y."/>
            <person name="Miranda-Saavedra D."/>
            <person name="Barton G.J."/>
            <person name="Westrop G.D."/>
            <person name="Mueller S."/>
            <person name="Dessi D."/>
            <person name="Fiori P.L."/>
            <person name="Ren Q."/>
            <person name="Paulsen I."/>
            <person name="Zhang H."/>
            <person name="Bastida-Corcuera F.D."/>
            <person name="Simoes-Barbosa A."/>
            <person name="Brown M.T."/>
            <person name="Hayes R.D."/>
            <person name="Mukherjee M."/>
            <person name="Okumura C.Y."/>
            <person name="Schneider R."/>
            <person name="Smith A.J."/>
            <person name="Vanacova S."/>
            <person name="Villalvazo M."/>
            <person name="Haas B.J."/>
            <person name="Pertea M."/>
            <person name="Feldblyum T.V."/>
            <person name="Utterback T.R."/>
            <person name="Shu C.L."/>
            <person name="Osoegawa K."/>
            <person name="de Jong P.J."/>
            <person name="Hrdy I."/>
            <person name="Horvathova L."/>
            <person name="Zubacova Z."/>
            <person name="Dolezal P."/>
            <person name="Malik S.B."/>
            <person name="Logsdon J.M. Jr."/>
            <person name="Henze K."/>
            <person name="Gupta A."/>
            <person name="Wang C.C."/>
            <person name="Dunne R.L."/>
            <person name="Upcroft J.A."/>
            <person name="Upcroft P."/>
            <person name="White O."/>
            <person name="Salzberg S.L."/>
            <person name="Tang P."/>
            <person name="Chiu C.-H."/>
            <person name="Lee Y.-S."/>
            <person name="Embley T.M."/>
            <person name="Coombs G.H."/>
            <person name="Mottram J.C."/>
            <person name="Tachezy J."/>
            <person name="Fraser-Liggett C.M."/>
            <person name="Johnson P.J."/>
        </authorList>
    </citation>
    <scope>NUCLEOTIDE SEQUENCE [LARGE SCALE GENOMIC DNA]</scope>
    <source>
        <strain evidence="11">G3</strain>
    </source>
</reference>
<dbReference type="PROSITE" id="PS50868">
    <property type="entry name" value="POST_SET"/>
    <property type="match status" value="1"/>
</dbReference>
<keyword evidence="3" id="KW-0158">Chromosome</keyword>
<dbReference type="SMR" id="A2F5J1"/>
<comment type="subcellular location">
    <subcellularLocation>
        <location evidence="2">Chromosome</location>
    </subcellularLocation>
    <subcellularLocation>
        <location evidence="1">Nucleus</location>
    </subcellularLocation>
</comment>
<dbReference type="PANTHER" id="PTHR22884">
    <property type="entry name" value="SET DOMAIN PROTEINS"/>
    <property type="match status" value="1"/>
</dbReference>
<evidence type="ECO:0000256" key="4">
    <source>
        <dbReference type="ARBA" id="ARBA00022603"/>
    </source>
</evidence>
<keyword evidence="5" id="KW-0808">Transferase</keyword>
<evidence type="ECO:0000313" key="12">
    <source>
        <dbReference type="Proteomes" id="UP000001542"/>
    </source>
</evidence>
<dbReference type="STRING" id="5722.A2F5J1"/>
<dbReference type="VEuPathDB" id="TrichDB:TVAGG3_0511440"/>
<evidence type="ECO:0000313" key="11">
    <source>
        <dbReference type="EMBL" id="EAX99817.1"/>
    </source>
</evidence>
<evidence type="ECO:0000256" key="6">
    <source>
        <dbReference type="ARBA" id="ARBA00022691"/>
    </source>
</evidence>
<proteinExistence type="predicted"/>
<evidence type="ECO:0000256" key="8">
    <source>
        <dbReference type="SAM" id="MobiDB-lite"/>
    </source>
</evidence>
<dbReference type="GO" id="GO:0008168">
    <property type="term" value="F:methyltransferase activity"/>
    <property type="evidence" value="ECO:0007669"/>
    <property type="project" value="UniProtKB-KW"/>
</dbReference>
<keyword evidence="7" id="KW-0539">Nucleus</keyword>
<keyword evidence="4" id="KW-0489">Methyltransferase</keyword>
<organism evidence="11 12">
    <name type="scientific">Trichomonas vaginalis (strain ATCC PRA-98 / G3)</name>
    <dbReference type="NCBI Taxonomy" id="412133"/>
    <lineage>
        <taxon>Eukaryota</taxon>
        <taxon>Metamonada</taxon>
        <taxon>Parabasalia</taxon>
        <taxon>Trichomonadida</taxon>
        <taxon>Trichomonadidae</taxon>
        <taxon>Trichomonas</taxon>
    </lineage>
</organism>
<dbReference type="SUPFAM" id="SSF82199">
    <property type="entry name" value="SET domain"/>
    <property type="match status" value="1"/>
</dbReference>
<dbReference type="SMART" id="SM00317">
    <property type="entry name" value="SET"/>
    <property type="match status" value="1"/>
</dbReference>
<accession>A2F5J1</accession>
<reference evidence="11" key="1">
    <citation type="submission" date="2006-10" db="EMBL/GenBank/DDBJ databases">
        <authorList>
            <person name="Amadeo P."/>
            <person name="Zhao Q."/>
            <person name="Wortman J."/>
            <person name="Fraser-Liggett C."/>
            <person name="Carlton J."/>
        </authorList>
    </citation>
    <scope>NUCLEOTIDE SEQUENCE</scope>
    <source>
        <strain evidence="11">G3</strain>
    </source>
</reference>
<dbReference type="Proteomes" id="UP000001542">
    <property type="component" value="Unassembled WGS sequence"/>
</dbReference>
<feature type="domain" description="SET" evidence="9">
    <location>
        <begin position="73"/>
        <end position="193"/>
    </location>
</feature>
<dbReference type="GO" id="GO:0005634">
    <property type="term" value="C:nucleus"/>
    <property type="evidence" value="ECO:0007669"/>
    <property type="project" value="UniProtKB-SubCell"/>
</dbReference>
<dbReference type="PROSITE" id="PS50280">
    <property type="entry name" value="SET"/>
    <property type="match status" value="1"/>
</dbReference>
<dbReference type="InParanoid" id="A2F5J1"/>